<dbReference type="GO" id="GO:0002058">
    <property type="term" value="F:uracil binding"/>
    <property type="evidence" value="ECO:0007669"/>
    <property type="project" value="TreeGrafter"/>
</dbReference>
<dbReference type="Pfam" id="PF13237">
    <property type="entry name" value="Fer4_10"/>
    <property type="match status" value="1"/>
</dbReference>
<evidence type="ECO:0000256" key="3">
    <source>
        <dbReference type="ARBA" id="ARBA00001974"/>
    </source>
</evidence>
<keyword evidence="17" id="KW-0411">Iron-sulfur</keyword>
<comment type="cofactor">
    <cofactor evidence="3">
        <name>FAD</name>
        <dbReference type="ChEBI" id="CHEBI:57692"/>
    </cofactor>
</comment>
<dbReference type="AlphaFoldDB" id="A0A146KH50"/>
<protein>
    <recommendedName>
        <fullName evidence="6">dihydropyrimidine dehydrogenase (NADP(+))</fullName>
        <ecNumber evidence="6">1.3.1.2</ecNumber>
    </recommendedName>
    <alternativeName>
        <fullName evidence="19">Dihydrothymine dehydrogenase</fullName>
    </alternativeName>
    <alternativeName>
        <fullName evidence="18">Dihydrouracil dehydrogenase</fullName>
    </alternativeName>
</protein>
<evidence type="ECO:0000256" key="8">
    <source>
        <dbReference type="ARBA" id="ARBA00022630"/>
    </source>
</evidence>
<dbReference type="Pfam" id="PF07992">
    <property type="entry name" value="Pyr_redox_2"/>
    <property type="match status" value="1"/>
</dbReference>
<dbReference type="GO" id="GO:0006212">
    <property type="term" value="P:uracil catabolic process"/>
    <property type="evidence" value="ECO:0007669"/>
    <property type="project" value="TreeGrafter"/>
</dbReference>
<evidence type="ECO:0000256" key="14">
    <source>
        <dbReference type="ARBA" id="ARBA00022857"/>
    </source>
</evidence>
<dbReference type="PROSITE" id="PS51379">
    <property type="entry name" value="4FE4S_FER_2"/>
    <property type="match status" value="2"/>
</dbReference>
<dbReference type="InterPro" id="IPR023753">
    <property type="entry name" value="FAD/NAD-binding_dom"/>
</dbReference>
<feature type="domain" description="4Fe-4S ferredoxin-type" evidence="20">
    <location>
        <begin position="781"/>
        <end position="810"/>
    </location>
</feature>
<dbReference type="SUPFAM" id="SSF54862">
    <property type="entry name" value="4Fe-4S ferredoxins"/>
    <property type="match status" value="1"/>
</dbReference>
<dbReference type="GO" id="GO:0051539">
    <property type="term" value="F:4 iron, 4 sulfur cluster binding"/>
    <property type="evidence" value="ECO:0007669"/>
    <property type="project" value="UniProtKB-KW"/>
</dbReference>
<keyword evidence="13" id="KW-0274">FAD</keyword>
<dbReference type="InterPro" id="IPR017900">
    <property type="entry name" value="4Fe4S_Fe_S_CS"/>
</dbReference>
<evidence type="ECO:0000256" key="9">
    <source>
        <dbReference type="ARBA" id="ARBA00022643"/>
    </source>
</evidence>
<organism evidence="21">
    <name type="scientific">Trepomonas sp. PC1</name>
    <dbReference type="NCBI Taxonomy" id="1076344"/>
    <lineage>
        <taxon>Eukaryota</taxon>
        <taxon>Metamonada</taxon>
        <taxon>Diplomonadida</taxon>
        <taxon>Hexamitidae</taxon>
        <taxon>Hexamitinae</taxon>
        <taxon>Trepomonas</taxon>
    </lineage>
</organism>
<dbReference type="UniPathway" id="UPA00131"/>
<dbReference type="EC" id="1.3.1.2" evidence="6"/>
<dbReference type="InterPro" id="IPR009051">
    <property type="entry name" value="Helical_ferredxn"/>
</dbReference>
<keyword evidence="14" id="KW-0521">NADP</keyword>
<feature type="domain" description="4Fe-4S ferredoxin-type" evidence="20">
    <location>
        <begin position="753"/>
        <end position="780"/>
    </location>
</feature>
<evidence type="ECO:0000256" key="17">
    <source>
        <dbReference type="ARBA" id="ARBA00023014"/>
    </source>
</evidence>
<dbReference type="Gene3D" id="3.40.50.720">
    <property type="entry name" value="NAD(P)-binding Rossmann-like Domain"/>
    <property type="match status" value="1"/>
</dbReference>
<dbReference type="GO" id="GO:0019483">
    <property type="term" value="P:beta-alanine biosynthetic process"/>
    <property type="evidence" value="ECO:0007669"/>
    <property type="project" value="UniProtKB-UniPathway"/>
</dbReference>
<keyword evidence="7" id="KW-0004">4Fe-4S</keyword>
<gene>
    <name evidence="21" type="ORF">TPC1_10712</name>
</gene>
<dbReference type="Pfam" id="PF14691">
    <property type="entry name" value="Fer4_20"/>
    <property type="match status" value="1"/>
</dbReference>
<dbReference type="PRINTS" id="PR00419">
    <property type="entry name" value="ADXRDTASE"/>
</dbReference>
<evidence type="ECO:0000256" key="15">
    <source>
        <dbReference type="ARBA" id="ARBA00023002"/>
    </source>
</evidence>
<dbReference type="InterPro" id="IPR017896">
    <property type="entry name" value="4Fe4S_Fe-S-bd"/>
</dbReference>
<proteinExistence type="inferred from homology"/>
<dbReference type="Gene3D" id="1.10.1060.10">
    <property type="entry name" value="Alpha-helical ferredoxin"/>
    <property type="match status" value="1"/>
</dbReference>
<dbReference type="InterPro" id="IPR013785">
    <property type="entry name" value="Aldolase_TIM"/>
</dbReference>
<dbReference type="GO" id="GO:0005737">
    <property type="term" value="C:cytoplasm"/>
    <property type="evidence" value="ECO:0007669"/>
    <property type="project" value="InterPro"/>
</dbReference>
<evidence type="ECO:0000256" key="7">
    <source>
        <dbReference type="ARBA" id="ARBA00022485"/>
    </source>
</evidence>
<comment type="pathway">
    <text evidence="4">Amino-acid biosynthesis; beta-alanine biosynthesis.</text>
</comment>
<dbReference type="Gene3D" id="3.30.70.20">
    <property type="match status" value="1"/>
</dbReference>
<evidence type="ECO:0000256" key="2">
    <source>
        <dbReference type="ARBA" id="ARBA00001966"/>
    </source>
</evidence>
<keyword evidence="10" id="KW-0479">Metal-binding</keyword>
<comment type="cofactor">
    <cofactor evidence="1">
        <name>FMN</name>
        <dbReference type="ChEBI" id="CHEBI:58210"/>
    </cofactor>
</comment>
<evidence type="ECO:0000256" key="18">
    <source>
        <dbReference type="ARBA" id="ARBA00030119"/>
    </source>
</evidence>
<keyword evidence="8" id="KW-0285">Flavoprotein</keyword>
<keyword evidence="9" id="KW-0288">FMN</keyword>
<dbReference type="SUPFAM" id="SSF51395">
    <property type="entry name" value="FMN-linked oxidoreductases"/>
    <property type="match status" value="1"/>
</dbReference>
<dbReference type="GO" id="GO:0017113">
    <property type="term" value="F:dihydropyrimidine dehydrogenase (NADP+) activity"/>
    <property type="evidence" value="ECO:0007669"/>
    <property type="project" value="UniProtKB-EC"/>
</dbReference>
<evidence type="ECO:0000256" key="6">
    <source>
        <dbReference type="ARBA" id="ARBA00013004"/>
    </source>
</evidence>
<accession>A0A146KH50</accession>
<dbReference type="Gene3D" id="3.50.50.60">
    <property type="entry name" value="FAD/NAD(P)-binding domain"/>
    <property type="match status" value="1"/>
</dbReference>
<reference evidence="21" key="1">
    <citation type="submission" date="2015-07" db="EMBL/GenBank/DDBJ databases">
        <title>Adaptation to a free-living lifestyle via gene acquisitions in the diplomonad Trepomonas sp. PC1.</title>
        <authorList>
            <person name="Xu F."/>
            <person name="Jerlstrom-Hultqvist J."/>
            <person name="Kolisko M."/>
            <person name="Simpson A.G.B."/>
            <person name="Roger A.J."/>
            <person name="Svard S.G."/>
            <person name="Andersson J.O."/>
        </authorList>
    </citation>
    <scope>NUCLEOTIDE SEQUENCE</scope>
    <source>
        <strain evidence="21">PC1</strain>
    </source>
</reference>
<dbReference type="Pfam" id="PF01180">
    <property type="entry name" value="DHO_dh"/>
    <property type="match status" value="1"/>
</dbReference>
<evidence type="ECO:0000256" key="4">
    <source>
        <dbReference type="ARBA" id="ARBA00004668"/>
    </source>
</evidence>
<dbReference type="PROSITE" id="PS00198">
    <property type="entry name" value="4FE4S_FER_1"/>
    <property type="match status" value="1"/>
</dbReference>
<evidence type="ECO:0000256" key="13">
    <source>
        <dbReference type="ARBA" id="ARBA00022827"/>
    </source>
</evidence>
<dbReference type="PANTHER" id="PTHR43073">
    <property type="entry name" value="DIHYDROPYRIMIDINE DEHYDROGENASE [NADP(+)]"/>
    <property type="match status" value="1"/>
</dbReference>
<dbReference type="SUPFAM" id="SSF46548">
    <property type="entry name" value="alpha-helical ferredoxin"/>
    <property type="match status" value="1"/>
</dbReference>
<dbReference type="InterPro" id="IPR036188">
    <property type="entry name" value="FAD/NAD-bd_sf"/>
</dbReference>
<evidence type="ECO:0000256" key="1">
    <source>
        <dbReference type="ARBA" id="ARBA00001917"/>
    </source>
</evidence>
<keyword evidence="11" id="KW-0677">Repeat</keyword>
<dbReference type="InterPro" id="IPR028261">
    <property type="entry name" value="DPD_II"/>
</dbReference>
<evidence type="ECO:0000256" key="11">
    <source>
        <dbReference type="ARBA" id="ARBA00022737"/>
    </source>
</evidence>
<evidence type="ECO:0000256" key="12">
    <source>
        <dbReference type="ARBA" id="ARBA00022741"/>
    </source>
</evidence>
<keyword evidence="15" id="KW-0560">Oxidoreductase</keyword>
<evidence type="ECO:0000259" key="20">
    <source>
        <dbReference type="PROSITE" id="PS51379"/>
    </source>
</evidence>
<keyword evidence="16" id="KW-0408">Iron</keyword>
<name>A0A146KH50_9EUKA</name>
<comment type="cofactor">
    <cofactor evidence="2">
        <name>[4Fe-4S] cluster</name>
        <dbReference type="ChEBI" id="CHEBI:49883"/>
    </cofactor>
</comment>
<sequence length="819" mass="89215">AQFTAEQNKCLYCAETGCFKECPAGCSPADFLKAAQLQEPQDFQRAAAEIMKMNPLGSVCGMVCPDTFCQKGCNRQRLDSSIQIPCSQSFIIEKARQMQREPKFVGLKSINKKAAVIGSGPAAMAATAILSQQGVHVDLFEAQQQLGGQMAMIPEHRLPAKVLQADIDFCLNKCHDESVNVNVHVNQKADMSELSQKYDFVIAATGQSVNRFPAEFQKVQQHILQPQQVLFSKEDFTGKKILVIGGGAVAVDVCAVLQKQNAQPICVYRRKISEMPITQKERSELLQKAEVVQKSIVSEVSQTENLLNVTLKRVDVQGTGRQMTQKETGEVLVLKNVSFIVLASGFQQELSKEALDLILKKNKNVYHCTAYGTVVQAASSGKSAAMLALQGSTTQISSIEHGRTVALEGYSVKVDLETNIFQAKKVPNPYVLSASPLTDGLHECRKALKAGWAGVILKTAFDGIPIHIPNQYMSRMGNECHANCDNVSGRSLDQVIADIKVLKQEFPDRLIGGSTGGPVFGDEDVCCKGWQHNIFKLVEGGAELVELSLSCPQGGDSSEGSIAAQSVKQSQKIVKWALETSNLTSKVPLLFKMTAACTSVETIIKAVQEIIDQYPNKNAGITMANSFPAVDIKPTQRLNQKYPFDCVVVGLGGTHVQPISNLSLASLYNVKNLQISGNGGVVDYKSAAHFIALGANFVQICALAEERGVRIINELIDGLKHFMAELGFENIQQLFKSFEKPIVDFMDLKAEKQIAYVQNDECVGCGNCVDCPYLAITFNQGVVKVDPKRCIGCSLCTRRCPAGCLGMRTREDGEPQPDI</sequence>
<dbReference type="GO" id="GO:0006210">
    <property type="term" value="P:thymine catabolic process"/>
    <property type="evidence" value="ECO:0007669"/>
    <property type="project" value="TreeGrafter"/>
</dbReference>
<dbReference type="Gene3D" id="3.20.20.70">
    <property type="entry name" value="Aldolase class I"/>
    <property type="match status" value="1"/>
</dbReference>
<dbReference type="GO" id="GO:0046872">
    <property type="term" value="F:metal ion binding"/>
    <property type="evidence" value="ECO:0007669"/>
    <property type="project" value="UniProtKB-KW"/>
</dbReference>
<dbReference type="SUPFAM" id="SSF51971">
    <property type="entry name" value="Nucleotide-binding domain"/>
    <property type="match status" value="1"/>
</dbReference>
<evidence type="ECO:0000256" key="19">
    <source>
        <dbReference type="ARBA" id="ARBA00032722"/>
    </source>
</evidence>
<dbReference type="InterPro" id="IPR005720">
    <property type="entry name" value="Dihydroorotate_DH_cat"/>
</dbReference>
<evidence type="ECO:0000256" key="10">
    <source>
        <dbReference type="ARBA" id="ARBA00022723"/>
    </source>
</evidence>
<dbReference type="PANTHER" id="PTHR43073:SF2">
    <property type="entry name" value="DIHYDROPYRIMIDINE DEHYDROGENASE [NADP(+)]"/>
    <property type="match status" value="1"/>
</dbReference>
<evidence type="ECO:0000313" key="21">
    <source>
        <dbReference type="EMBL" id="JAP96080.1"/>
    </source>
</evidence>
<evidence type="ECO:0000256" key="5">
    <source>
        <dbReference type="ARBA" id="ARBA00010804"/>
    </source>
</evidence>
<dbReference type="GO" id="GO:0050661">
    <property type="term" value="F:NADP binding"/>
    <property type="evidence" value="ECO:0007669"/>
    <property type="project" value="TreeGrafter"/>
</dbReference>
<comment type="similarity">
    <text evidence="5">Belongs to the dihydropyrimidine dehydrogenase family.</text>
</comment>
<keyword evidence="12" id="KW-0547">Nucleotide-binding</keyword>
<dbReference type="EMBL" id="GDID01000526">
    <property type="protein sequence ID" value="JAP96080.1"/>
    <property type="molecule type" value="Transcribed_RNA"/>
</dbReference>
<feature type="non-terminal residue" evidence="21">
    <location>
        <position position="1"/>
    </location>
</feature>
<evidence type="ECO:0000256" key="16">
    <source>
        <dbReference type="ARBA" id="ARBA00023004"/>
    </source>
</evidence>